<sequence length="84" mass="9159">LQEVLSAHSTRKTAELPPSPNASALLGWHRSGSRSSRVSSSQARSTAQGEELVAMGECYVGENRGVRPEVALRVWVNLRLQSEE</sequence>
<evidence type="ECO:0000256" key="1">
    <source>
        <dbReference type="SAM" id="MobiDB-lite"/>
    </source>
</evidence>
<protein>
    <submittedName>
        <fullName evidence="2">Uncharacterized protein</fullName>
    </submittedName>
</protein>
<feature type="compositionally biased region" description="Low complexity" evidence="1">
    <location>
        <begin position="33"/>
        <end position="45"/>
    </location>
</feature>
<dbReference type="Proteomes" id="UP001266305">
    <property type="component" value="Unassembled WGS sequence"/>
</dbReference>
<feature type="non-terminal residue" evidence="2">
    <location>
        <position position="84"/>
    </location>
</feature>
<evidence type="ECO:0000313" key="3">
    <source>
        <dbReference type="Proteomes" id="UP001266305"/>
    </source>
</evidence>
<keyword evidence="3" id="KW-1185">Reference proteome</keyword>
<gene>
    <name evidence="2" type="ORF">P7K49_030956</name>
</gene>
<feature type="region of interest" description="Disordered" evidence="1">
    <location>
        <begin position="1"/>
        <end position="48"/>
    </location>
</feature>
<organism evidence="2 3">
    <name type="scientific">Saguinus oedipus</name>
    <name type="common">Cotton-top tamarin</name>
    <name type="synonym">Oedipomidas oedipus</name>
    <dbReference type="NCBI Taxonomy" id="9490"/>
    <lineage>
        <taxon>Eukaryota</taxon>
        <taxon>Metazoa</taxon>
        <taxon>Chordata</taxon>
        <taxon>Craniata</taxon>
        <taxon>Vertebrata</taxon>
        <taxon>Euteleostomi</taxon>
        <taxon>Mammalia</taxon>
        <taxon>Eutheria</taxon>
        <taxon>Euarchontoglires</taxon>
        <taxon>Primates</taxon>
        <taxon>Haplorrhini</taxon>
        <taxon>Platyrrhini</taxon>
        <taxon>Cebidae</taxon>
        <taxon>Callitrichinae</taxon>
        <taxon>Saguinus</taxon>
    </lineage>
</organism>
<comment type="caution">
    <text evidence="2">The sequence shown here is derived from an EMBL/GenBank/DDBJ whole genome shotgun (WGS) entry which is preliminary data.</text>
</comment>
<name>A0ABQ9U5N1_SAGOE</name>
<accession>A0ABQ9U5N1</accession>
<feature type="non-terminal residue" evidence="2">
    <location>
        <position position="1"/>
    </location>
</feature>
<evidence type="ECO:0000313" key="2">
    <source>
        <dbReference type="EMBL" id="KAK2091672.1"/>
    </source>
</evidence>
<dbReference type="EMBL" id="JASSZA010000016">
    <property type="protein sequence ID" value="KAK2091672.1"/>
    <property type="molecule type" value="Genomic_DNA"/>
</dbReference>
<proteinExistence type="predicted"/>
<reference evidence="2 3" key="1">
    <citation type="submission" date="2023-05" db="EMBL/GenBank/DDBJ databases">
        <title>B98-5 Cell Line De Novo Hybrid Assembly: An Optical Mapping Approach.</title>
        <authorList>
            <person name="Kananen K."/>
            <person name="Auerbach J.A."/>
            <person name="Kautto E."/>
            <person name="Blachly J.S."/>
        </authorList>
    </citation>
    <scope>NUCLEOTIDE SEQUENCE [LARGE SCALE GENOMIC DNA]</scope>
    <source>
        <strain evidence="2">B95-8</strain>
        <tissue evidence="2">Cell line</tissue>
    </source>
</reference>